<evidence type="ECO:0000313" key="3">
    <source>
        <dbReference type="Proteomes" id="UP000678393"/>
    </source>
</evidence>
<organism evidence="2 3">
    <name type="scientific">Candidula unifasciata</name>
    <dbReference type="NCBI Taxonomy" id="100452"/>
    <lineage>
        <taxon>Eukaryota</taxon>
        <taxon>Metazoa</taxon>
        <taxon>Spiralia</taxon>
        <taxon>Lophotrochozoa</taxon>
        <taxon>Mollusca</taxon>
        <taxon>Gastropoda</taxon>
        <taxon>Heterobranchia</taxon>
        <taxon>Euthyneura</taxon>
        <taxon>Panpulmonata</taxon>
        <taxon>Eupulmonata</taxon>
        <taxon>Stylommatophora</taxon>
        <taxon>Helicina</taxon>
        <taxon>Helicoidea</taxon>
        <taxon>Geomitridae</taxon>
        <taxon>Candidula</taxon>
    </lineage>
</organism>
<feature type="chain" id="PRO_5035890572" evidence="1">
    <location>
        <begin position="21"/>
        <end position="87"/>
    </location>
</feature>
<evidence type="ECO:0000256" key="1">
    <source>
        <dbReference type="SAM" id="SignalP"/>
    </source>
</evidence>
<protein>
    <submittedName>
        <fullName evidence="2">Uncharacterized protein</fullName>
    </submittedName>
</protein>
<sequence length="87" mass="9424">MQVCLLVASVLVGLLGVSEGCTPPEGIYIPPTLEEKMMKSDVVLQGVALSVEPDTRFPGDDVYSVTFEVHCIYKGSPINEVIRIEEA</sequence>
<gene>
    <name evidence="2" type="ORF">CUNI_LOCUS2784</name>
</gene>
<dbReference type="OrthoDB" id="6104988at2759"/>
<proteinExistence type="predicted"/>
<keyword evidence="1" id="KW-0732">Signal</keyword>
<feature type="signal peptide" evidence="1">
    <location>
        <begin position="1"/>
        <end position="20"/>
    </location>
</feature>
<evidence type="ECO:0000313" key="2">
    <source>
        <dbReference type="EMBL" id="CAG5117226.1"/>
    </source>
</evidence>
<dbReference type="AlphaFoldDB" id="A0A8S3YSK7"/>
<comment type="caution">
    <text evidence="2">The sequence shown here is derived from an EMBL/GenBank/DDBJ whole genome shotgun (WGS) entry which is preliminary data.</text>
</comment>
<dbReference type="EMBL" id="CAJHNH020000369">
    <property type="protein sequence ID" value="CAG5117226.1"/>
    <property type="molecule type" value="Genomic_DNA"/>
</dbReference>
<dbReference type="Proteomes" id="UP000678393">
    <property type="component" value="Unassembled WGS sequence"/>
</dbReference>
<reference evidence="2" key="1">
    <citation type="submission" date="2021-04" db="EMBL/GenBank/DDBJ databases">
        <authorList>
            <consortium name="Molecular Ecology Group"/>
        </authorList>
    </citation>
    <scope>NUCLEOTIDE SEQUENCE</scope>
</reference>
<feature type="non-terminal residue" evidence="2">
    <location>
        <position position="87"/>
    </location>
</feature>
<name>A0A8S3YSK7_9EUPU</name>
<keyword evidence="3" id="KW-1185">Reference proteome</keyword>
<accession>A0A8S3YSK7</accession>